<dbReference type="KEGG" id="ccel:CCDG5_0168"/>
<dbReference type="GO" id="GO:0005524">
    <property type="term" value="F:ATP binding"/>
    <property type="evidence" value="ECO:0007669"/>
    <property type="project" value="UniProtKB-KW"/>
</dbReference>
<protein>
    <submittedName>
        <fullName evidence="10">ABC transporter</fullName>
    </submittedName>
</protein>
<dbReference type="GO" id="GO:0005886">
    <property type="term" value="C:plasma membrane"/>
    <property type="evidence" value="ECO:0007669"/>
    <property type="project" value="UniProtKB-SubCell"/>
</dbReference>
<name>A0A078KIC8_9FIRM</name>
<organism evidence="10 11">
    <name type="scientific">[Clostridium] cellulosi</name>
    <dbReference type="NCBI Taxonomy" id="29343"/>
    <lineage>
        <taxon>Bacteria</taxon>
        <taxon>Bacillati</taxon>
        <taxon>Bacillota</taxon>
        <taxon>Clostridia</taxon>
        <taxon>Eubacteriales</taxon>
        <taxon>Oscillospiraceae</taxon>
        <taxon>Oscillospiraceae incertae sedis</taxon>
    </lineage>
</organism>
<evidence type="ECO:0000256" key="1">
    <source>
        <dbReference type="ARBA" id="ARBA00004651"/>
    </source>
</evidence>
<dbReference type="PROSITE" id="PS00211">
    <property type="entry name" value="ABC_TRANSPORTER_1"/>
    <property type="match status" value="1"/>
</dbReference>
<feature type="transmembrane region" description="Helical" evidence="7">
    <location>
        <begin position="242"/>
        <end position="265"/>
    </location>
</feature>
<feature type="transmembrane region" description="Helical" evidence="7">
    <location>
        <begin position="130"/>
        <end position="152"/>
    </location>
</feature>
<sequence length="585" mass="66178">MKRFITFLFNYIKKYHALEIAGLFFTLLYTVAVFLAPYASQYLIDKVLIAQSYRKLYIGIFIFFLVCIAQPITGFIKNQIFLNISESISLETRKKLFSKIIKSPLTFFDETKKGSIVSRIVNDGRQLSDFVTNIFVVIVKNVLLIALILIGMFIMSPIVTLIVIIFFASYFGINLIVSKKFEKLSSASVKQFDQFCTNIDQSVNNINIIKTYLLEKKTEQHYTELLKNIYNNNKKIGTLGNILDSVSNAIVIISLSFIYGFGAIMVMHHQLTLGTVVALGLYFQTLVQPISELLNNNMKIHEILPIVQRIEEYINLPEEQNVMSPSPNLANETRIDIDNLSFHYVKNGRIINVFDNLNLNITGNGLYGIVGKSGSGKSTIAKLLLGLYNPQKGNISINVGQKHLSTNRDIRNNISYVQQDAEFLNTSIRQNLLLGNPNATEEEIVDICKRLNLHDKIMALPHGYDDVINEKINLSGGEKQRLSIARAYLKHSPINIFDEVTSSLDKTCETGVLEIIKELATNSVVILITHKTQSLLDAKKIFVIQQGHVAQQGTHNELIAQKGIYQDLFQSDLIQEGHLKYETYF</sequence>
<keyword evidence="11" id="KW-1185">Reference proteome</keyword>
<dbReference type="Pfam" id="PF00005">
    <property type="entry name" value="ABC_tran"/>
    <property type="match status" value="1"/>
</dbReference>
<feature type="domain" description="ABC transmembrane type-1" evidence="9">
    <location>
        <begin position="20"/>
        <end position="302"/>
    </location>
</feature>
<dbReference type="InterPro" id="IPR003593">
    <property type="entry name" value="AAA+_ATPase"/>
</dbReference>
<dbReference type="Gene3D" id="1.20.1560.10">
    <property type="entry name" value="ABC transporter type 1, transmembrane domain"/>
    <property type="match status" value="1"/>
</dbReference>
<dbReference type="InterPro" id="IPR027417">
    <property type="entry name" value="P-loop_NTPase"/>
</dbReference>
<accession>A0A078KIC8</accession>
<reference evidence="11" key="1">
    <citation type="submission" date="2014-07" db="EMBL/GenBank/DDBJ databases">
        <authorList>
            <person name="Wibberg D."/>
        </authorList>
    </citation>
    <scope>NUCLEOTIDE SEQUENCE [LARGE SCALE GENOMIC DNA]</scope>
    <source>
        <strain evidence="11">DG5</strain>
    </source>
</reference>
<dbReference type="SUPFAM" id="SSF52540">
    <property type="entry name" value="P-loop containing nucleoside triphosphate hydrolases"/>
    <property type="match status" value="1"/>
</dbReference>
<evidence type="ECO:0000256" key="6">
    <source>
        <dbReference type="ARBA" id="ARBA00023136"/>
    </source>
</evidence>
<evidence type="ECO:0000256" key="7">
    <source>
        <dbReference type="SAM" id="Phobius"/>
    </source>
</evidence>
<evidence type="ECO:0000259" key="9">
    <source>
        <dbReference type="PROSITE" id="PS50929"/>
    </source>
</evidence>
<keyword evidence="4" id="KW-0067">ATP-binding</keyword>
<dbReference type="HOGENOM" id="CLU_000604_84_3_9"/>
<keyword evidence="3" id="KW-0547">Nucleotide-binding</keyword>
<dbReference type="STRING" id="29343.CCDG5_0168"/>
<gene>
    <name evidence="10" type="ORF">CCDG5_0168</name>
</gene>
<evidence type="ECO:0000256" key="3">
    <source>
        <dbReference type="ARBA" id="ARBA00022741"/>
    </source>
</evidence>
<dbReference type="GO" id="GO:0016887">
    <property type="term" value="F:ATP hydrolysis activity"/>
    <property type="evidence" value="ECO:0007669"/>
    <property type="project" value="InterPro"/>
</dbReference>
<dbReference type="CDD" id="cd07346">
    <property type="entry name" value="ABC_6TM_exporters"/>
    <property type="match status" value="1"/>
</dbReference>
<keyword evidence="2 7" id="KW-0812">Transmembrane</keyword>
<evidence type="ECO:0000256" key="4">
    <source>
        <dbReference type="ARBA" id="ARBA00022840"/>
    </source>
</evidence>
<keyword evidence="5 7" id="KW-1133">Transmembrane helix</keyword>
<dbReference type="SMART" id="SM00382">
    <property type="entry name" value="AAA"/>
    <property type="match status" value="1"/>
</dbReference>
<dbReference type="PANTHER" id="PTHR43394:SF1">
    <property type="entry name" value="ATP-BINDING CASSETTE SUB-FAMILY B MEMBER 10, MITOCHONDRIAL"/>
    <property type="match status" value="1"/>
</dbReference>
<dbReference type="GO" id="GO:0015421">
    <property type="term" value="F:ABC-type oligopeptide transporter activity"/>
    <property type="evidence" value="ECO:0007669"/>
    <property type="project" value="TreeGrafter"/>
</dbReference>
<proteinExistence type="predicted"/>
<dbReference type="Gene3D" id="3.40.50.300">
    <property type="entry name" value="P-loop containing nucleotide triphosphate hydrolases"/>
    <property type="match status" value="1"/>
</dbReference>
<comment type="subcellular location">
    <subcellularLocation>
        <location evidence="1">Cell membrane</location>
        <topology evidence="1">Multi-pass membrane protein</topology>
    </subcellularLocation>
</comment>
<dbReference type="OrthoDB" id="9762778at2"/>
<feature type="transmembrane region" description="Helical" evidence="7">
    <location>
        <begin position="56"/>
        <end position="76"/>
    </location>
</feature>
<feature type="domain" description="ABC transporter" evidence="8">
    <location>
        <begin position="335"/>
        <end position="571"/>
    </location>
</feature>
<dbReference type="InterPro" id="IPR036640">
    <property type="entry name" value="ABC1_TM_sf"/>
</dbReference>
<dbReference type="PROSITE" id="PS50893">
    <property type="entry name" value="ABC_TRANSPORTER_2"/>
    <property type="match status" value="1"/>
</dbReference>
<feature type="transmembrane region" description="Helical" evidence="7">
    <location>
        <begin position="20"/>
        <end position="44"/>
    </location>
</feature>
<keyword evidence="6 7" id="KW-0472">Membrane</keyword>
<dbReference type="Pfam" id="PF00664">
    <property type="entry name" value="ABC_membrane"/>
    <property type="match status" value="1"/>
</dbReference>
<dbReference type="InterPro" id="IPR011527">
    <property type="entry name" value="ABC1_TM_dom"/>
</dbReference>
<dbReference type="InterPro" id="IPR039421">
    <property type="entry name" value="Type_1_exporter"/>
</dbReference>
<evidence type="ECO:0000256" key="2">
    <source>
        <dbReference type="ARBA" id="ARBA00022692"/>
    </source>
</evidence>
<evidence type="ECO:0000256" key="5">
    <source>
        <dbReference type="ARBA" id="ARBA00022989"/>
    </source>
</evidence>
<dbReference type="PROSITE" id="PS50929">
    <property type="entry name" value="ABC_TM1F"/>
    <property type="match status" value="1"/>
</dbReference>
<evidence type="ECO:0000313" key="11">
    <source>
        <dbReference type="Proteomes" id="UP000032431"/>
    </source>
</evidence>
<evidence type="ECO:0000313" key="10">
    <source>
        <dbReference type="EMBL" id="CDZ23311.1"/>
    </source>
</evidence>
<dbReference type="Proteomes" id="UP000032431">
    <property type="component" value="Chromosome I"/>
</dbReference>
<dbReference type="AlphaFoldDB" id="A0A078KIC8"/>
<dbReference type="InterPro" id="IPR003439">
    <property type="entry name" value="ABC_transporter-like_ATP-bd"/>
</dbReference>
<dbReference type="EMBL" id="LM995447">
    <property type="protein sequence ID" value="CDZ23311.1"/>
    <property type="molecule type" value="Genomic_DNA"/>
</dbReference>
<dbReference type="PATRIC" id="fig|29343.3.peg.170"/>
<evidence type="ECO:0000259" key="8">
    <source>
        <dbReference type="PROSITE" id="PS50893"/>
    </source>
</evidence>
<feature type="transmembrane region" description="Helical" evidence="7">
    <location>
        <begin position="158"/>
        <end position="177"/>
    </location>
</feature>
<dbReference type="SUPFAM" id="SSF90123">
    <property type="entry name" value="ABC transporter transmembrane region"/>
    <property type="match status" value="1"/>
</dbReference>
<dbReference type="InterPro" id="IPR017871">
    <property type="entry name" value="ABC_transporter-like_CS"/>
</dbReference>
<dbReference type="PANTHER" id="PTHR43394">
    <property type="entry name" value="ATP-DEPENDENT PERMEASE MDL1, MITOCHONDRIAL"/>
    <property type="match status" value="1"/>
</dbReference>